<dbReference type="InterPro" id="IPR014746">
    <property type="entry name" value="Gln_synth/guanido_kin_cat_dom"/>
</dbReference>
<dbReference type="EMBL" id="JAZDWU010000003">
    <property type="protein sequence ID" value="KAL0009441.1"/>
    <property type="molecule type" value="Genomic_DNA"/>
</dbReference>
<dbReference type="InterPro" id="IPR006075">
    <property type="entry name" value="Asn/Gln-tRNA_Trfase_suB/E_cat"/>
</dbReference>
<evidence type="ECO:0000313" key="3">
    <source>
        <dbReference type="Proteomes" id="UP001459277"/>
    </source>
</evidence>
<keyword evidence="3" id="KW-1185">Reference proteome</keyword>
<comment type="caution">
    <text evidence="2">The sequence shown here is derived from an EMBL/GenBank/DDBJ whole genome shotgun (WGS) entry which is preliminary data.</text>
</comment>
<dbReference type="AlphaFoldDB" id="A0AAW2DL71"/>
<evidence type="ECO:0000259" key="1">
    <source>
        <dbReference type="Pfam" id="PF02934"/>
    </source>
</evidence>
<proteinExistence type="predicted"/>
<reference evidence="2 3" key="1">
    <citation type="submission" date="2024-01" db="EMBL/GenBank/DDBJ databases">
        <title>A telomere-to-telomere, gap-free genome of sweet tea (Lithocarpus litseifolius).</title>
        <authorList>
            <person name="Zhou J."/>
        </authorList>
    </citation>
    <scope>NUCLEOTIDE SEQUENCE [LARGE SCALE GENOMIC DNA]</scope>
    <source>
        <strain evidence="2">Zhou-2022a</strain>
        <tissue evidence="2">Leaf</tissue>
    </source>
</reference>
<evidence type="ECO:0000313" key="2">
    <source>
        <dbReference type="EMBL" id="KAL0009441.1"/>
    </source>
</evidence>
<dbReference type="SUPFAM" id="SSF55931">
    <property type="entry name" value="Glutamine synthetase/guanido kinase"/>
    <property type="match status" value="1"/>
</dbReference>
<organism evidence="2 3">
    <name type="scientific">Lithocarpus litseifolius</name>
    <dbReference type="NCBI Taxonomy" id="425828"/>
    <lineage>
        <taxon>Eukaryota</taxon>
        <taxon>Viridiplantae</taxon>
        <taxon>Streptophyta</taxon>
        <taxon>Embryophyta</taxon>
        <taxon>Tracheophyta</taxon>
        <taxon>Spermatophyta</taxon>
        <taxon>Magnoliopsida</taxon>
        <taxon>eudicotyledons</taxon>
        <taxon>Gunneridae</taxon>
        <taxon>Pentapetalae</taxon>
        <taxon>rosids</taxon>
        <taxon>fabids</taxon>
        <taxon>Fagales</taxon>
        <taxon>Fagaceae</taxon>
        <taxon>Lithocarpus</taxon>
    </lineage>
</organism>
<protein>
    <recommendedName>
        <fullName evidence="1">Aspartyl/Glutamyl-tRNA(Gln) amidotransferase subunit B/E catalytic domain-containing protein</fullName>
    </recommendedName>
</protein>
<dbReference type="Proteomes" id="UP001459277">
    <property type="component" value="Unassembled WGS sequence"/>
</dbReference>
<dbReference type="Pfam" id="PF02934">
    <property type="entry name" value="GatB_N"/>
    <property type="match status" value="1"/>
</dbReference>
<dbReference type="GO" id="GO:0016874">
    <property type="term" value="F:ligase activity"/>
    <property type="evidence" value="ECO:0007669"/>
    <property type="project" value="InterPro"/>
</dbReference>
<accession>A0AAW2DL71</accession>
<gene>
    <name evidence="2" type="ORF">SO802_010943</name>
</gene>
<name>A0AAW2DL71_9ROSI</name>
<sequence length="130" mass="14537">MMASTIFRSIQNHPLLLYPDLPKGYQISQFDVPIASGNYIDLDLPVEFGGGHRRFPFIACEIFTCEVDIILKTLEEDEEANQDIVKKLVELIGITSIMDMEIVGMCQALNDVFDSMAKKGLPEKKIGPSD</sequence>
<feature type="domain" description="Aspartyl/Glutamyl-tRNA(Gln) amidotransferase subunit B/E catalytic" evidence="1">
    <location>
        <begin position="17"/>
        <end position="77"/>
    </location>
</feature>